<evidence type="ECO:0008006" key="3">
    <source>
        <dbReference type="Google" id="ProtNLM"/>
    </source>
</evidence>
<dbReference type="STRING" id="1765722.AT728_16540"/>
<reference evidence="1 2" key="1">
    <citation type="submission" date="2015-12" db="EMBL/GenBank/DDBJ databases">
        <title>Draft genome sequence of Streptomyces silvensis ATCC 53525, a producer of novel hormone antagonists.</title>
        <authorList>
            <person name="Johnston C.W."/>
            <person name="Li Y."/>
            <person name="Magarvey N.A."/>
        </authorList>
    </citation>
    <scope>NUCLEOTIDE SEQUENCE [LARGE SCALE GENOMIC DNA]</scope>
    <source>
        <strain evidence="1 2">ATCC 53525</strain>
    </source>
</reference>
<dbReference type="OrthoDB" id="3402408at2"/>
<gene>
    <name evidence="1" type="ORF">AT728_16540</name>
</gene>
<dbReference type="Proteomes" id="UP000054804">
    <property type="component" value="Unassembled WGS sequence"/>
</dbReference>
<keyword evidence="2" id="KW-1185">Reference proteome</keyword>
<dbReference type="EMBL" id="LOCL01000034">
    <property type="protein sequence ID" value="KUF17472.1"/>
    <property type="molecule type" value="Genomic_DNA"/>
</dbReference>
<proteinExistence type="predicted"/>
<dbReference type="SUPFAM" id="SSF52540">
    <property type="entry name" value="P-loop containing nucleoside triphosphate hydrolases"/>
    <property type="match status" value="1"/>
</dbReference>
<accession>A0A0W7X3T1</accession>
<comment type="caution">
    <text evidence="1">The sequence shown here is derived from an EMBL/GenBank/DDBJ whole genome shotgun (WGS) entry which is preliminary data.</text>
</comment>
<protein>
    <recommendedName>
        <fullName evidence="3">ATP/GTP-binding protein</fullName>
    </recommendedName>
</protein>
<dbReference type="AlphaFoldDB" id="A0A0W7X3T1"/>
<dbReference type="Gene3D" id="3.40.50.300">
    <property type="entry name" value="P-loop containing nucleotide triphosphate hydrolases"/>
    <property type="match status" value="1"/>
</dbReference>
<dbReference type="InterPro" id="IPR027417">
    <property type="entry name" value="P-loop_NTPase"/>
</dbReference>
<organism evidence="1 2">
    <name type="scientific">Streptomyces silvensis</name>
    <dbReference type="NCBI Taxonomy" id="1765722"/>
    <lineage>
        <taxon>Bacteria</taxon>
        <taxon>Bacillati</taxon>
        <taxon>Actinomycetota</taxon>
        <taxon>Actinomycetes</taxon>
        <taxon>Kitasatosporales</taxon>
        <taxon>Streptomycetaceae</taxon>
        <taxon>Streptomyces</taxon>
    </lineage>
</organism>
<name>A0A0W7X3T1_9ACTN</name>
<evidence type="ECO:0000313" key="1">
    <source>
        <dbReference type="EMBL" id="KUF17472.1"/>
    </source>
</evidence>
<dbReference type="Pfam" id="PF13671">
    <property type="entry name" value="AAA_33"/>
    <property type="match status" value="1"/>
</dbReference>
<sequence length="265" mass="28298">MILLLGAAGTGKTRTSRMFPPESVLRADDLRALCAGDPGSQQANSAVWDVLESALTIRLRLGLKTVVDATNSAAAHRARLVAAGRTHGAPVVALLLGPGLSVAQQRNAVRPARRRVPADIVAEQYAQVVAAHPHLDKEGFDHIVFAESLPVLGTALERLAAEEEKNQATADVRRVFGDAAADLFDWDGPGGGPYRTGAFAAAGESLAVRWVDDGDPFDHRFEARVSCPTEWCPGPAWTPVRSMADLAAAHRNTPHDETECERCDT</sequence>
<evidence type="ECO:0000313" key="2">
    <source>
        <dbReference type="Proteomes" id="UP000054804"/>
    </source>
</evidence>